<keyword evidence="4" id="KW-1185">Reference proteome</keyword>
<evidence type="ECO:0000256" key="1">
    <source>
        <dbReference type="PROSITE-ProRule" id="PRU00339"/>
    </source>
</evidence>
<dbReference type="Gramene" id="Manes.13G091900.1.v8.1">
    <property type="protein sequence ID" value="Manes.13G091900.1.v8.1.CDS"/>
    <property type="gene ID" value="Manes.13G091900.v8.1"/>
</dbReference>
<dbReference type="EMBL" id="CM004399">
    <property type="protein sequence ID" value="OAY33391.1"/>
    <property type="molecule type" value="Genomic_DNA"/>
</dbReference>
<organism evidence="3 4">
    <name type="scientific">Manihot esculenta</name>
    <name type="common">Cassava</name>
    <name type="synonym">Jatropha manihot</name>
    <dbReference type="NCBI Taxonomy" id="3983"/>
    <lineage>
        <taxon>Eukaryota</taxon>
        <taxon>Viridiplantae</taxon>
        <taxon>Streptophyta</taxon>
        <taxon>Embryophyta</taxon>
        <taxon>Tracheophyta</taxon>
        <taxon>Spermatophyta</taxon>
        <taxon>Magnoliopsida</taxon>
        <taxon>eudicotyledons</taxon>
        <taxon>Gunneridae</taxon>
        <taxon>Pentapetalae</taxon>
        <taxon>rosids</taxon>
        <taxon>fabids</taxon>
        <taxon>Malpighiales</taxon>
        <taxon>Euphorbiaceae</taxon>
        <taxon>Crotonoideae</taxon>
        <taxon>Manihoteae</taxon>
        <taxon>Manihot</taxon>
    </lineage>
</organism>
<proteinExistence type="predicted"/>
<dbReference type="InterPro" id="IPR011990">
    <property type="entry name" value="TPR-like_helical_dom_sf"/>
</dbReference>
<feature type="compositionally biased region" description="Basic and acidic residues" evidence="2">
    <location>
        <begin position="596"/>
        <end position="623"/>
    </location>
</feature>
<dbReference type="InterPro" id="IPR019734">
    <property type="entry name" value="TPR_rpt"/>
</dbReference>
<comment type="caution">
    <text evidence="3">The sequence shown here is derived from an EMBL/GenBank/DDBJ whole genome shotgun (WGS) entry which is preliminary data.</text>
</comment>
<dbReference type="PROSITE" id="PS50005">
    <property type="entry name" value="TPR"/>
    <property type="match status" value="1"/>
</dbReference>
<dbReference type="Gene3D" id="1.25.40.10">
    <property type="entry name" value="Tetratricopeptide repeat domain"/>
    <property type="match status" value="1"/>
</dbReference>
<dbReference type="GO" id="GO:0005737">
    <property type="term" value="C:cytoplasm"/>
    <property type="evidence" value="ECO:0000318"/>
    <property type="project" value="GO_Central"/>
</dbReference>
<dbReference type="SMART" id="SM00028">
    <property type="entry name" value="TPR"/>
    <property type="match status" value="8"/>
</dbReference>
<feature type="region of interest" description="Disordered" evidence="2">
    <location>
        <begin position="35"/>
        <end position="115"/>
    </location>
</feature>
<dbReference type="OrthoDB" id="2335338at2759"/>
<dbReference type="Pfam" id="PF00515">
    <property type="entry name" value="TPR_1"/>
    <property type="match status" value="1"/>
</dbReference>
<feature type="compositionally biased region" description="Polar residues" evidence="2">
    <location>
        <begin position="239"/>
        <end position="253"/>
    </location>
</feature>
<gene>
    <name evidence="3" type="ORF">MANES_13G091900v8</name>
</gene>
<protein>
    <submittedName>
        <fullName evidence="3">Uncharacterized protein</fullName>
    </submittedName>
</protein>
<dbReference type="Proteomes" id="UP000091857">
    <property type="component" value="Chromosome 13"/>
</dbReference>
<evidence type="ECO:0000256" key="2">
    <source>
        <dbReference type="SAM" id="MobiDB-lite"/>
    </source>
</evidence>
<keyword evidence="1" id="KW-0802">TPR repeat</keyword>
<dbReference type="InterPro" id="IPR044534">
    <property type="entry name" value="TTL1-4"/>
</dbReference>
<dbReference type="SUPFAM" id="SSF48452">
    <property type="entry name" value="TPR-like"/>
    <property type="match status" value="2"/>
</dbReference>
<feature type="repeat" description="TPR" evidence="1">
    <location>
        <begin position="257"/>
        <end position="290"/>
    </location>
</feature>
<dbReference type="PANTHER" id="PTHR46050:SF7">
    <property type="entry name" value="TETRATRICOPEPTIDE REPEAT (TPR)-LIKE SUPERFAMILY PROTEIN"/>
    <property type="match status" value="1"/>
</dbReference>
<dbReference type="STRING" id="3983.A0A2C9UQF6"/>
<evidence type="ECO:0000313" key="3">
    <source>
        <dbReference type="EMBL" id="OAY33391.1"/>
    </source>
</evidence>
<feature type="region of interest" description="Disordered" evidence="2">
    <location>
        <begin position="231"/>
        <end position="257"/>
    </location>
</feature>
<evidence type="ECO:0000313" key="4">
    <source>
        <dbReference type="Proteomes" id="UP000091857"/>
    </source>
</evidence>
<reference evidence="4" key="1">
    <citation type="journal article" date="2016" name="Nat. Biotechnol.">
        <title>Sequencing wild and cultivated cassava and related species reveals extensive interspecific hybridization and genetic diversity.</title>
        <authorList>
            <person name="Bredeson J.V."/>
            <person name="Lyons J.B."/>
            <person name="Prochnik S.E."/>
            <person name="Wu G.A."/>
            <person name="Ha C.M."/>
            <person name="Edsinger-Gonzales E."/>
            <person name="Grimwood J."/>
            <person name="Schmutz J."/>
            <person name="Rabbi I.Y."/>
            <person name="Egesi C."/>
            <person name="Nauluvula P."/>
            <person name="Lebot V."/>
            <person name="Ndunguru J."/>
            <person name="Mkamilo G."/>
            <person name="Bart R.S."/>
            <person name="Setter T.L."/>
            <person name="Gleadow R.M."/>
            <person name="Kulakow P."/>
            <person name="Ferguson M.E."/>
            <person name="Rounsley S."/>
            <person name="Rokhsar D.S."/>
        </authorList>
    </citation>
    <scope>NUCLEOTIDE SEQUENCE [LARGE SCALE GENOMIC DNA]</scope>
    <source>
        <strain evidence="4">cv. AM560-2</strain>
    </source>
</reference>
<feature type="region of interest" description="Disordered" evidence="2">
    <location>
        <begin position="590"/>
        <end position="623"/>
    </location>
</feature>
<dbReference type="AlphaFoldDB" id="A0A2C9UQF6"/>
<accession>A0A2C9UQF6</accession>
<dbReference type="PANTHER" id="PTHR46050">
    <property type="entry name" value="TPR REPEAT-CONTAINING THIOREDOXIN"/>
    <property type="match status" value="1"/>
</dbReference>
<sequence length="623" mass="69070">MGDVSPKKRPGCGLLNVVFGGRSFWSRRHISSGKLHMANGKTSASTKQKRRRSGSNEVALLLDNAVPISDGPPNPITKDLDHPKISPVQHHHHQQQSPQHQQNYGRKPAEEARKVSPVQVHVSNQNYGYPDQGRKLHKEAVGVSGELECMINDRQKTKGNSTLVRASSSNVMLFGNLGNLRQSGVGGGGGGGGGNTNSYNVLDYLPKTAREAKETSKYPNSVMGNVVKKPHEVEDQKPSSDQPGGSLSRSLSTRMDPEQLKIMGNEDYKNGNFAEALAWYDAAISIAPNKASYRSNKSAALTALGRLIEAVFECREAIRIEPHYHRAHHRLANLYLRLGDGEKAMYHYKNSGTEADHQDIAKAEALQVHLNKCTEARRLRDWNTLIKETQSAISSGADSAPQIYALQAEALIKLRRHQEADEALTKGPNFQDDECTKYFGPIGNANLLVVRTQVDMAVGRFDDALLEAQRATKLDSNNKEANMVMRKAKAVAAARSTGNQLFKAAKFYEASNAYGEGLEHDPYNSVLLCNRAACRSKLGQYEKAVEDCSIALNLRPNYTKARLRRADCYAKLEKWEASIEDYEILHKEAPDDEEVREGLSEAKAQLEKHWSRDMEDKMKNDAD</sequence>
<dbReference type="OMA" id="MANEDYK"/>
<name>A0A2C9UQF6_MANES</name>